<comment type="caution">
    <text evidence="1">The sequence shown here is derived from an EMBL/GenBank/DDBJ whole genome shotgun (WGS) entry which is preliminary data.</text>
</comment>
<dbReference type="EMBL" id="VUOA01000032">
    <property type="protein sequence ID" value="KAA2235884.1"/>
    <property type="molecule type" value="Genomic_DNA"/>
</dbReference>
<reference evidence="1 2" key="2">
    <citation type="submission" date="2019-09" db="EMBL/GenBank/DDBJ databases">
        <authorList>
            <person name="Jin C."/>
        </authorList>
    </citation>
    <scope>NUCLEOTIDE SEQUENCE [LARGE SCALE GENOMIC DNA]</scope>
    <source>
        <strain evidence="1 2">BN140002</strain>
    </source>
</reference>
<dbReference type="RefSeq" id="WP_149819987.1">
    <property type="nucleotide sequence ID" value="NZ_VUOA01000032.1"/>
</dbReference>
<organism evidence="1 2">
    <name type="scientific">Salinarimonas soli</name>
    <dbReference type="NCBI Taxonomy" id="1638099"/>
    <lineage>
        <taxon>Bacteria</taxon>
        <taxon>Pseudomonadati</taxon>
        <taxon>Pseudomonadota</taxon>
        <taxon>Alphaproteobacteria</taxon>
        <taxon>Hyphomicrobiales</taxon>
        <taxon>Salinarimonadaceae</taxon>
        <taxon>Salinarimonas</taxon>
    </lineage>
</organism>
<name>A0A5B2VA66_9HYPH</name>
<reference evidence="1 2" key="1">
    <citation type="submission" date="2019-09" db="EMBL/GenBank/DDBJ databases">
        <title>Salinarimonas rosea gen. nov., sp. nov., a new member of the a-2 subgroup of the Proteobacteria.</title>
        <authorList>
            <person name="Liu J."/>
        </authorList>
    </citation>
    <scope>NUCLEOTIDE SEQUENCE [LARGE SCALE GENOMIC DNA]</scope>
    <source>
        <strain evidence="1 2">BN140002</strain>
    </source>
</reference>
<proteinExistence type="predicted"/>
<keyword evidence="2" id="KW-1185">Reference proteome</keyword>
<protein>
    <submittedName>
        <fullName evidence="1">Uncharacterized protein</fullName>
    </submittedName>
</protein>
<evidence type="ECO:0000313" key="2">
    <source>
        <dbReference type="Proteomes" id="UP000323142"/>
    </source>
</evidence>
<evidence type="ECO:0000313" key="1">
    <source>
        <dbReference type="EMBL" id="KAA2235884.1"/>
    </source>
</evidence>
<accession>A0A5B2VA66</accession>
<dbReference type="Proteomes" id="UP000323142">
    <property type="component" value="Unassembled WGS sequence"/>
</dbReference>
<sequence>MTRQVLLGLEITDCQMAVKHVSGAFGTVESGCRMMGGPVSVNDRQSGESRVFGNIDQLVAAGWVID</sequence>
<gene>
    <name evidence="1" type="ORF">F0L46_17755</name>
</gene>
<dbReference type="AlphaFoldDB" id="A0A5B2VA66"/>